<dbReference type="InterPro" id="IPR005111">
    <property type="entry name" value="MoeA_C_domain_IV"/>
</dbReference>
<proteinExistence type="inferred from homology"/>
<evidence type="ECO:0000313" key="13">
    <source>
        <dbReference type="EMBL" id="NRQ42064.1"/>
    </source>
</evidence>
<comment type="pathway">
    <text evidence="3 11">Cofactor biosynthesis; molybdopterin biosynthesis.</text>
</comment>
<comment type="similarity">
    <text evidence="4 11">Belongs to the MoeA family.</text>
</comment>
<keyword evidence="8 11" id="KW-0460">Magnesium</keyword>
<dbReference type="Gene3D" id="3.40.980.10">
    <property type="entry name" value="MoaB/Mog-like domain"/>
    <property type="match status" value="1"/>
</dbReference>
<dbReference type="GO" id="GO:0005829">
    <property type="term" value="C:cytosol"/>
    <property type="evidence" value="ECO:0007669"/>
    <property type="project" value="TreeGrafter"/>
</dbReference>
<dbReference type="SUPFAM" id="SSF63882">
    <property type="entry name" value="MoeA N-terminal region -like"/>
    <property type="match status" value="1"/>
</dbReference>
<dbReference type="GO" id="GO:0061599">
    <property type="term" value="F:molybdopterin molybdotransferase activity"/>
    <property type="evidence" value="ECO:0007669"/>
    <property type="project" value="UniProtKB-UniRule"/>
</dbReference>
<dbReference type="InterPro" id="IPR036135">
    <property type="entry name" value="MoeA_linker/N_sf"/>
</dbReference>
<dbReference type="InterPro" id="IPR036688">
    <property type="entry name" value="MoeA_C_domain_IV_sf"/>
</dbReference>
<gene>
    <name evidence="13" type="ORF">HRH59_05705</name>
</gene>
<evidence type="ECO:0000256" key="10">
    <source>
        <dbReference type="ARBA" id="ARBA00047317"/>
    </source>
</evidence>
<organism evidence="13 14">
    <name type="scientific">Rheinheimera lutimaris</name>
    <dbReference type="NCBI Taxonomy" id="2740584"/>
    <lineage>
        <taxon>Bacteria</taxon>
        <taxon>Pseudomonadati</taxon>
        <taxon>Pseudomonadota</taxon>
        <taxon>Gammaproteobacteria</taxon>
        <taxon>Chromatiales</taxon>
        <taxon>Chromatiaceae</taxon>
        <taxon>Rheinheimera</taxon>
    </lineage>
</organism>
<dbReference type="SUPFAM" id="SSF53218">
    <property type="entry name" value="Molybdenum cofactor biosynthesis proteins"/>
    <property type="match status" value="1"/>
</dbReference>
<evidence type="ECO:0000256" key="4">
    <source>
        <dbReference type="ARBA" id="ARBA00010763"/>
    </source>
</evidence>
<evidence type="ECO:0000256" key="5">
    <source>
        <dbReference type="ARBA" id="ARBA00022505"/>
    </source>
</evidence>
<dbReference type="AlphaFoldDB" id="A0A7Y5APW4"/>
<keyword evidence="14" id="KW-1185">Reference proteome</keyword>
<dbReference type="FunFam" id="3.40.980.10:FF:000004">
    <property type="entry name" value="Molybdopterin molybdenumtransferase"/>
    <property type="match status" value="1"/>
</dbReference>
<evidence type="ECO:0000256" key="8">
    <source>
        <dbReference type="ARBA" id="ARBA00022842"/>
    </source>
</evidence>
<dbReference type="EMBL" id="JABSOD010000004">
    <property type="protein sequence ID" value="NRQ42064.1"/>
    <property type="molecule type" value="Genomic_DNA"/>
</dbReference>
<dbReference type="PANTHER" id="PTHR10192">
    <property type="entry name" value="MOLYBDOPTERIN BIOSYNTHESIS PROTEIN"/>
    <property type="match status" value="1"/>
</dbReference>
<dbReference type="NCBIfam" id="NF045515">
    <property type="entry name" value="Glp_gephyrin"/>
    <property type="match status" value="1"/>
</dbReference>
<dbReference type="CDD" id="cd00887">
    <property type="entry name" value="MoeA"/>
    <property type="match status" value="1"/>
</dbReference>
<evidence type="ECO:0000256" key="11">
    <source>
        <dbReference type="RuleBase" id="RU365090"/>
    </source>
</evidence>
<comment type="catalytic activity">
    <reaction evidence="10">
        <text>adenylyl-molybdopterin + molybdate = Mo-molybdopterin + AMP + H(+)</text>
        <dbReference type="Rhea" id="RHEA:35047"/>
        <dbReference type="ChEBI" id="CHEBI:15378"/>
        <dbReference type="ChEBI" id="CHEBI:36264"/>
        <dbReference type="ChEBI" id="CHEBI:62727"/>
        <dbReference type="ChEBI" id="CHEBI:71302"/>
        <dbReference type="ChEBI" id="CHEBI:456215"/>
        <dbReference type="EC" id="2.10.1.1"/>
    </reaction>
</comment>
<dbReference type="PANTHER" id="PTHR10192:SF5">
    <property type="entry name" value="GEPHYRIN"/>
    <property type="match status" value="1"/>
</dbReference>
<dbReference type="InterPro" id="IPR036425">
    <property type="entry name" value="MoaB/Mog-like_dom_sf"/>
</dbReference>
<dbReference type="InterPro" id="IPR008284">
    <property type="entry name" value="MoCF_biosynth_CS"/>
</dbReference>
<comment type="function">
    <text evidence="2 11">Catalyzes the insertion of molybdate into adenylated molybdopterin with the concomitant release of AMP.</text>
</comment>
<sequence>MPDARVPKQMLSAEQAILQMLGEVAPLTQSVSVPLSDALDRVLAQPVLSNLNVPGYDNAAMDGYALRAGDVKPGQPLTVAGLALAGHAFTDRVPPCCCVRITTGAVMPSGLDTVVMQEQVTLTQSDLQQQILCQLVPVSGEHVRRAGEDIANGAEVFAAGHKLRPADIGLLASIGIANVKVLRQLKVAIFSSGDELIPPGQPLPDGHIYDSNRYVMAAMLSRLGAEVIDLGLLPDDPLAIEQAFLQAMTQADVLITSAGVSVGDADYTRQILHKLGQINFWQVAIKPGKPFAFGKLNNCWFFGLPGNPVAAVVTLEQLVQPVLRKLSGENVVGEVKLLSAECEVPLKKQPSRMDFQRGWYWQGEHGLKVKTLGSQSSGMLSSIANANCYIVLARDSASLPAGETVSILPFSNLLR</sequence>
<name>A0A7Y5APW4_9GAMM</name>
<dbReference type="Pfam" id="PF00994">
    <property type="entry name" value="MoCF_biosynth"/>
    <property type="match status" value="1"/>
</dbReference>
<dbReference type="Proteomes" id="UP000523161">
    <property type="component" value="Unassembled WGS sequence"/>
</dbReference>
<feature type="domain" description="MoaB/Mog" evidence="12">
    <location>
        <begin position="188"/>
        <end position="325"/>
    </location>
</feature>
<dbReference type="InterPro" id="IPR038987">
    <property type="entry name" value="MoeA-like"/>
</dbReference>
<dbReference type="SUPFAM" id="SSF63867">
    <property type="entry name" value="MoeA C-terminal domain-like"/>
    <property type="match status" value="1"/>
</dbReference>
<dbReference type="SMART" id="SM00852">
    <property type="entry name" value="MoCF_biosynth"/>
    <property type="match status" value="1"/>
</dbReference>
<evidence type="ECO:0000256" key="2">
    <source>
        <dbReference type="ARBA" id="ARBA00002901"/>
    </source>
</evidence>
<evidence type="ECO:0000313" key="14">
    <source>
        <dbReference type="Proteomes" id="UP000523161"/>
    </source>
</evidence>
<dbReference type="PROSITE" id="PS01079">
    <property type="entry name" value="MOCF_BIOSYNTHESIS_2"/>
    <property type="match status" value="1"/>
</dbReference>
<evidence type="ECO:0000259" key="12">
    <source>
        <dbReference type="SMART" id="SM00852"/>
    </source>
</evidence>
<dbReference type="Pfam" id="PF03454">
    <property type="entry name" value="MoeA_C"/>
    <property type="match status" value="1"/>
</dbReference>
<comment type="caution">
    <text evidence="13">The sequence shown here is derived from an EMBL/GenBank/DDBJ whole genome shotgun (WGS) entry which is preliminary data.</text>
</comment>
<dbReference type="InterPro" id="IPR001453">
    <property type="entry name" value="MoaB/Mog_dom"/>
</dbReference>
<dbReference type="GO" id="GO:0006777">
    <property type="term" value="P:Mo-molybdopterin cofactor biosynthetic process"/>
    <property type="evidence" value="ECO:0007669"/>
    <property type="project" value="UniProtKB-UniRule"/>
</dbReference>
<dbReference type="Gene3D" id="2.40.340.10">
    <property type="entry name" value="MoeA, C-terminal, domain IV"/>
    <property type="match status" value="1"/>
</dbReference>
<keyword evidence="5 11" id="KW-0500">Molybdenum</keyword>
<evidence type="ECO:0000256" key="6">
    <source>
        <dbReference type="ARBA" id="ARBA00022679"/>
    </source>
</evidence>
<dbReference type="NCBIfam" id="TIGR00177">
    <property type="entry name" value="molyb_syn"/>
    <property type="match status" value="1"/>
</dbReference>
<protein>
    <recommendedName>
        <fullName evidence="11">Molybdopterin molybdenumtransferase</fullName>
        <ecNumber evidence="11">2.10.1.1</ecNumber>
    </recommendedName>
</protein>
<dbReference type="UniPathway" id="UPA00344"/>
<evidence type="ECO:0000256" key="9">
    <source>
        <dbReference type="ARBA" id="ARBA00023150"/>
    </source>
</evidence>
<dbReference type="InterPro" id="IPR005110">
    <property type="entry name" value="MoeA_linker/N"/>
</dbReference>
<keyword evidence="7 11" id="KW-0479">Metal-binding</keyword>
<evidence type="ECO:0000256" key="7">
    <source>
        <dbReference type="ARBA" id="ARBA00022723"/>
    </source>
</evidence>
<keyword evidence="9 11" id="KW-0501">Molybdenum cofactor biosynthesis</keyword>
<dbReference type="Gene3D" id="3.90.105.10">
    <property type="entry name" value="Molybdopterin biosynthesis moea protein, domain 2"/>
    <property type="match status" value="1"/>
</dbReference>
<evidence type="ECO:0000256" key="3">
    <source>
        <dbReference type="ARBA" id="ARBA00005046"/>
    </source>
</evidence>
<evidence type="ECO:0000256" key="1">
    <source>
        <dbReference type="ARBA" id="ARBA00001946"/>
    </source>
</evidence>
<dbReference type="Pfam" id="PF03453">
    <property type="entry name" value="MoeA_N"/>
    <property type="match status" value="1"/>
</dbReference>
<dbReference type="EC" id="2.10.1.1" evidence="11"/>
<accession>A0A7Y5APW4</accession>
<dbReference type="Gene3D" id="2.170.190.11">
    <property type="entry name" value="Molybdopterin biosynthesis moea protein, domain 3"/>
    <property type="match status" value="1"/>
</dbReference>
<reference evidence="13 14" key="1">
    <citation type="submission" date="2020-06" db="EMBL/GenBank/DDBJ databases">
        <title>Rheinheimera sp. nov., a marine bacterium isolated from coastal.</title>
        <authorList>
            <person name="Yu Q."/>
            <person name="Qi Y."/>
            <person name="Pu J."/>
        </authorList>
    </citation>
    <scope>NUCLEOTIDE SEQUENCE [LARGE SCALE GENOMIC DNA]</scope>
    <source>
        <strain evidence="13 14">YQF-2</strain>
    </source>
</reference>
<dbReference type="GO" id="GO:0046872">
    <property type="term" value="F:metal ion binding"/>
    <property type="evidence" value="ECO:0007669"/>
    <property type="project" value="UniProtKB-UniRule"/>
</dbReference>
<keyword evidence="6 11" id="KW-0808">Transferase</keyword>
<comment type="cofactor">
    <cofactor evidence="1 11">
        <name>Mg(2+)</name>
        <dbReference type="ChEBI" id="CHEBI:18420"/>
    </cofactor>
</comment>
<dbReference type="RefSeq" id="WP_173500305.1">
    <property type="nucleotide sequence ID" value="NZ_JABSOD010000004.1"/>
</dbReference>